<keyword evidence="7" id="KW-0325">Glycoprotein</keyword>
<accession>A0A8B6E2F1</accession>
<dbReference type="Proteomes" id="UP000596742">
    <property type="component" value="Unassembled WGS sequence"/>
</dbReference>
<dbReference type="PANTHER" id="PTHR28583">
    <property type="entry name" value="ACID AMIDASE"/>
    <property type="match status" value="1"/>
</dbReference>
<evidence type="ECO:0000256" key="13">
    <source>
        <dbReference type="SAM" id="SignalP"/>
    </source>
</evidence>
<evidence type="ECO:0000259" key="15">
    <source>
        <dbReference type="Pfam" id="PF15508"/>
    </source>
</evidence>
<evidence type="ECO:0000256" key="1">
    <source>
        <dbReference type="ARBA" id="ARBA00004872"/>
    </source>
</evidence>
<feature type="domain" description="Acid ceramidase N-terminal" evidence="15">
    <location>
        <begin position="29"/>
        <end position="88"/>
    </location>
</feature>
<protein>
    <recommendedName>
        <fullName evidence="10">N-acylethanolamine-hydrolyzing acid amidase</fullName>
        <ecNumber evidence="9">3.5.1.60</ecNumber>
    </recommendedName>
</protein>
<evidence type="ECO:0000256" key="3">
    <source>
        <dbReference type="ARBA" id="ARBA00022729"/>
    </source>
</evidence>
<feature type="chain" id="PRO_5032629962" description="N-acylethanolamine-hydrolyzing acid amidase" evidence="13">
    <location>
        <begin position="23"/>
        <end position="354"/>
    </location>
</feature>
<dbReference type="GO" id="GO:0017064">
    <property type="term" value="F:fatty acid amide hydrolase activity"/>
    <property type="evidence" value="ECO:0007669"/>
    <property type="project" value="InterPro"/>
</dbReference>
<feature type="domain" description="Choloylglycine hydrolase/NAAA C-terminal" evidence="14">
    <location>
        <begin position="123"/>
        <end position="290"/>
    </location>
</feature>
<reference evidence="16" key="1">
    <citation type="submission" date="2018-11" db="EMBL/GenBank/DDBJ databases">
        <authorList>
            <person name="Alioto T."/>
            <person name="Alioto T."/>
        </authorList>
    </citation>
    <scope>NUCLEOTIDE SEQUENCE</scope>
</reference>
<evidence type="ECO:0000256" key="2">
    <source>
        <dbReference type="ARBA" id="ARBA00005730"/>
    </source>
</evidence>
<comment type="pathway">
    <text evidence="1">Lipid metabolism; fatty acid metabolism.</text>
</comment>
<evidence type="ECO:0000259" key="14">
    <source>
        <dbReference type="Pfam" id="PF02275"/>
    </source>
</evidence>
<dbReference type="Gene3D" id="3.60.60.10">
    <property type="entry name" value="Penicillin V Acylase, Chain A"/>
    <property type="match status" value="1"/>
</dbReference>
<dbReference type="InterPro" id="IPR029130">
    <property type="entry name" value="Acid_ceramidase_N"/>
</dbReference>
<evidence type="ECO:0000256" key="11">
    <source>
        <dbReference type="PIRNR" id="PIRNR017632"/>
    </source>
</evidence>
<evidence type="ECO:0000256" key="7">
    <source>
        <dbReference type="ARBA" id="ARBA00023180"/>
    </source>
</evidence>
<evidence type="ECO:0000313" key="17">
    <source>
        <dbReference type="Proteomes" id="UP000596742"/>
    </source>
</evidence>
<gene>
    <name evidence="16" type="ORF">MGAL_10B033803</name>
</gene>
<dbReference type="FunFam" id="3.60.60.10:FF:000006">
    <property type="entry name" value="N-acylethanolamine-hydrolyzing acid amidase"/>
    <property type="match status" value="1"/>
</dbReference>
<evidence type="ECO:0000256" key="10">
    <source>
        <dbReference type="ARBA" id="ARBA00040404"/>
    </source>
</evidence>
<feature type="signal peptide" evidence="13">
    <location>
        <begin position="1"/>
        <end position="22"/>
    </location>
</feature>
<dbReference type="PANTHER" id="PTHR28583:SF4">
    <property type="entry name" value="N-ACYLETHANOLAMINE-HYDROLYZING ACID AMIDASE"/>
    <property type="match status" value="1"/>
</dbReference>
<keyword evidence="5 11" id="KW-0443">Lipid metabolism</keyword>
<name>A0A8B6E2F1_MYTGA</name>
<comment type="subunit">
    <text evidence="8">Heterodimer of an alpha and a beta subunit, produced by autocatalytic cleavage.</text>
</comment>
<feature type="active site" description="Nucleophile" evidence="12">
    <location>
        <position position="123"/>
    </location>
</feature>
<dbReference type="GO" id="GO:0005764">
    <property type="term" value="C:lysosome"/>
    <property type="evidence" value="ECO:0007669"/>
    <property type="project" value="UniProtKB-UniRule"/>
</dbReference>
<evidence type="ECO:0000256" key="8">
    <source>
        <dbReference type="ARBA" id="ARBA00038527"/>
    </source>
</evidence>
<evidence type="ECO:0000256" key="5">
    <source>
        <dbReference type="ARBA" id="ARBA00023098"/>
    </source>
</evidence>
<organism evidence="16 17">
    <name type="scientific">Mytilus galloprovincialis</name>
    <name type="common">Mediterranean mussel</name>
    <dbReference type="NCBI Taxonomy" id="29158"/>
    <lineage>
        <taxon>Eukaryota</taxon>
        <taxon>Metazoa</taxon>
        <taxon>Spiralia</taxon>
        <taxon>Lophotrochozoa</taxon>
        <taxon>Mollusca</taxon>
        <taxon>Bivalvia</taxon>
        <taxon>Autobranchia</taxon>
        <taxon>Pteriomorphia</taxon>
        <taxon>Mytilida</taxon>
        <taxon>Mytiloidea</taxon>
        <taxon>Mytilidae</taxon>
        <taxon>Mytilinae</taxon>
        <taxon>Mytilus</taxon>
    </lineage>
</organism>
<dbReference type="AlphaFoldDB" id="A0A8B6E2F1"/>
<dbReference type="CDD" id="cd01903">
    <property type="entry name" value="Ntn_AC_NAAA"/>
    <property type="match status" value="1"/>
</dbReference>
<dbReference type="EMBL" id="UYJE01004512">
    <property type="protein sequence ID" value="VDI28642.1"/>
    <property type="molecule type" value="Genomic_DNA"/>
</dbReference>
<evidence type="ECO:0000256" key="6">
    <source>
        <dbReference type="ARBA" id="ARBA00023145"/>
    </source>
</evidence>
<keyword evidence="6" id="KW-0865">Zymogen</keyword>
<comment type="caution">
    <text evidence="16">The sequence shown here is derived from an EMBL/GenBank/DDBJ whole genome shotgun (WGS) entry which is preliminary data.</text>
</comment>
<proteinExistence type="inferred from homology"/>
<keyword evidence="17" id="KW-1185">Reference proteome</keyword>
<dbReference type="InterPro" id="IPR029132">
    <property type="entry name" value="CBAH/NAAA_C"/>
</dbReference>
<dbReference type="Pfam" id="PF15508">
    <property type="entry name" value="NAAA-beta"/>
    <property type="match status" value="1"/>
</dbReference>
<comment type="similarity">
    <text evidence="2 11">Belongs to the acid ceramidase family.</text>
</comment>
<dbReference type="PIRSF" id="PIRSF017632">
    <property type="entry name" value="Acid_ceramidase-like"/>
    <property type="match status" value="1"/>
</dbReference>
<dbReference type="Pfam" id="PF02275">
    <property type="entry name" value="CBAH"/>
    <property type="match status" value="1"/>
</dbReference>
<evidence type="ECO:0000256" key="9">
    <source>
        <dbReference type="ARBA" id="ARBA00039046"/>
    </source>
</evidence>
<sequence>MATSITMFSAFLILLSVACVNGFSSDPVNPPAFVVNLDLPEEQRWTEVALKYKQLVPDIYAIMKQFLPDPTISLPLIRKIAADVDSYLAKPYAGEMRGIAKTLNMSLGDVVTCNLLYDISAFCTSIVMQDANGTIWHARNLDYSFTEILRNISIRVDYQKGGKTVYTGITYAGYVGLVTGQRPNAFTMTMDERDQGAWWMNILIAILDRNASPVSFLLRDTLAMSENFTAALEKVAYTTTAASFYTIMGGVRVGEGAVITKGRVGPIDIWKLDAKSGRWYEVETNYDHWAPPPADDDRRDPAIKAMNSMGQKSISKKSLFNVMSTPPVMNNKTTYTVVMSAAQPEMMEAWIRNP</sequence>
<evidence type="ECO:0000313" key="16">
    <source>
        <dbReference type="EMBL" id="VDI28642.1"/>
    </source>
</evidence>
<evidence type="ECO:0000256" key="12">
    <source>
        <dbReference type="PIRSR" id="PIRSR017632-1"/>
    </source>
</evidence>
<dbReference type="GO" id="GO:0047412">
    <property type="term" value="F:N-(long-chain-acyl)ethanolamine deacylase activity"/>
    <property type="evidence" value="ECO:0007669"/>
    <property type="project" value="UniProtKB-EC"/>
</dbReference>
<evidence type="ECO:0000256" key="4">
    <source>
        <dbReference type="ARBA" id="ARBA00022801"/>
    </source>
</evidence>
<keyword evidence="4 11" id="KW-0378">Hydrolase</keyword>
<dbReference type="OrthoDB" id="5273684at2759"/>
<keyword evidence="3 13" id="KW-0732">Signal</keyword>
<dbReference type="GO" id="GO:0006631">
    <property type="term" value="P:fatty acid metabolic process"/>
    <property type="evidence" value="ECO:0007669"/>
    <property type="project" value="InterPro"/>
</dbReference>
<dbReference type="EC" id="3.5.1.60" evidence="9"/>
<dbReference type="InterPro" id="IPR016699">
    <property type="entry name" value="Acid_ceramidase-like"/>
</dbReference>